<feature type="domain" description="Dienelactone hydrolase" evidence="1">
    <location>
        <begin position="65"/>
        <end position="272"/>
    </location>
</feature>
<reference evidence="2 3" key="1">
    <citation type="journal article" date="2016" name="G3 (Bethesda)">
        <title>First Draft Assembly and Annotation of the Genome of a California Endemic Oak Quercus lobata Nee (Fagaceae).</title>
        <authorList>
            <person name="Sork V.L."/>
            <person name="Fitz-Gibbon S.T."/>
            <person name="Puiu D."/>
            <person name="Crepeau M."/>
            <person name="Gugger P.F."/>
            <person name="Sherman R."/>
            <person name="Stevens K."/>
            <person name="Langley C.H."/>
            <person name="Pellegrini M."/>
            <person name="Salzberg S.L."/>
        </authorList>
    </citation>
    <scope>NUCLEOTIDE SEQUENCE [LARGE SCALE GENOMIC DNA]</scope>
    <source>
        <strain evidence="2 3">cv. SW786</strain>
    </source>
</reference>
<dbReference type="PANTHER" id="PTHR17630:SF97">
    <property type="entry name" value="ENDO-1,31,4-BETA-D-GLUCANASE-LIKE"/>
    <property type="match status" value="1"/>
</dbReference>
<sequence>MAKVAPVSVLGLAFFVTLSSFVFLSLGQEKLGRHCSENPPTLNPNYGFGFVKDIGGLKAYVSGHSKRGILLVSDIFGYEAPHLRCFHFSTLPLMDIADRVALAGFYAVVPDFFYGDPYVQNSSRTIEEWSKNHGTDKGFKDAKKVTTALRKEGIHAVGAAGFCWGGKVVAQLASTNFTKATVLLHPSRVTLDDIKAVKVPISILAAELDNGTPPELLKQFEEALTENKIENRIKIFPKVQHGWTVRYNDSDSTAVKAAIEAHIDMFIWLSKYLRWHL</sequence>
<dbReference type="InParanoid" id="A0A7N2N3W4"/>
<reference evidence="2" key="2">
    <citation type="submission" date="2021-01" db="UniProtKB">
        <authorList>
            <consortium name="EnsemblPlants"/>
        </authorList>
    </citation>
    <scope>IDENTIFICATION</scope>
</reference>
<evidence type="ECO:0000259" key="1">
    <source>
        <dbReference type="Pfam" id="PF01738"/>
    </source>
</evidence>
<evidence type="ECO:0000313" key="3">
    <source>
        <dbReference type="Proteomes" id="UP000594261"/>
    </source>
</evidence>
<accession>A0A7N2N3W4</accession>
<dbReference type="Gramene" id="QL12p022800:mrna">
    <property type="protein sequence ID" value="QL12p022800:mrna"/>
    <property type="gene ID" value="QL12p022800"/>
</dbReference>
<dbReference type="Proteomes" id="UP000594261">
    <property type="component" value="Chromosome 12"/>
</dbReference>
<protein>
    <recommendedName>
        <fullName evidence="1">Dienelactone hydrolase domain-containing protein</fullName>
    </recommendedName>
</protein>
<organism evidence="2 3">
    <name type="scientific">Quercus lobata</name>
    <name type="common">Valley oak</name>
    <dbReference type="NCBI Taxonomy" id="97700"/>
    <lineage>
        <taxon>Eukaryota</taxon>
        <taxon>Viridiplantae</taxon>
        <taxon>Streptophyta</taxon>
        <taxon>Embryophyta</taxon>
        <taxon>Tracheophyta</taxon>
        <taxon>Spermatophyta</taxon>
        <taxon>Magnoliopsida</taxon>
        <taxon>eudicotyledons</taxon>
        <taxon>Gunneridae</taxon>
        <taxon>Pentapetalae</taxon>
        <taxon>rosids</taxon>
        <taxon>fabids</taxon>
        <taxon>Fagales</taxon>
        <taxon>Fagaceae</taxon>
        <taxon>Quercus</taxon>
    </lineage>
</organism>
<dbReference type="SUPFAM" id="SSF53474">
    <property type="entry name" value="alpha/beta-Hydrolases"/>
    <property type="match status" value="1"/>
</dbReference>
<proteinExistence type="predicted"/>
<evidence type="ECO:0000313" key="2">
    <source>
        <dbReference type="EnsemblPlants" id="QL12p022800:mrna"/>
    </source>
</evidence>
<dbReference type="Pfam" id="PF01738">
    <property type="entry name" value="DLH"/>
    <property type="match status" value="1"/>
</dbReference>
<name>A0A7N2N3W4_QUELO</name>
<dbReference type="EnsemblPlants" id="QL12p022800:mrna">
    <property type="protein sequence ID" value="QL12p022800:mrna"/>
    <property type="gene ID" value="QL12p022800"/>
</dbReference>
<dbReference type="Gene3D" id="3.40.50.1820">
    <property type="entry name" value="alpha/beta hydrolase"/>
    <property type="match status" value="1"/>
</dbReference>
<dbReference type="GO" id="GO:0016787">
    <property type="term" value="F:hydrolase activity"/>
    <property type="evidence" value="ECO:0007669"/>
    <property type="project" value="InterPro"/>
</dbReference>
<dbReference type="InterPro" id="IPR029058">
    <property type="entry name" value="AB_hydrolase_fold"/>
</dbReference>
<dbReference type="PANTHER" id="PTHR17630">
    <property type="entry name" value="DIENELACTONE HYDROLASE"/>
    <property type="match status" value="1"/>
</dbReference>
<dbReference type="InterPro" id="IPR002925">
    <property type="entry name" value="Dienelactn_hydro"/>
</dbReference>
<keyword evidence="3" id="KW-1185">Reference proteome</keyword>
<dbReference type="EMBL" id="LRBV02000012">
    <property type="status" value="NOT_ANNOTATED_CDS"/>
    <property type="molecule type" value="Genomic_DNA"/>
</dbReference>
<dbReference type="AlphaFoldDB" id="A0A7N2N3W4"/>